<dbReference type="PATRIC" id="fig|67356.5.peg.2632"/>
<dbReference type="Proteomes" id="UP000037251">
    <property type="component" value="Unassembled WGS sequence"/>
</dbReference>
<dbReference type="AlphaFoldDB" id="A0A0L8LGT6"/>
<evidence type="ECO:0000313" key="2">
    <source>
        <dbReference type="Proteomes" id="UP000037251"/>
    </source>
</evidence>
<comment type="caution">
    <text evidence="1">The sequence shown here is derived from an EMBL/GenBank/DDBJ whole genome shotgun (WGS) entry which is preliminary data.</text>
</comment>
<accession>A0A0L8LGT6</accession>
<reference evidence="2" key="1">
    <citation type="submission" date="2015-07" db="EMBL/GenBank/DDBJ databases">
        <authorList>
            <person name="Ju K.-S."/>
            <person name="Doroghazi J.R."/>
            <person name="Metcalf W.W."/>
        </authorList>
    </citation>
    <scope>NUCLEOTIDE SEQUENCE [LARGE SCALE GENOMIC DNA]</scope>
    <source>
        <strain evidence="2">NRRL 2290</strain>
    </source>
</reference>
<organism evidence="1 2">
    <name type="scientific">Streptomyces resistomycificus</name>
    <dbReference type="NCBI Taxonomy" id="67356"/>
    <lineage>
        <taxon>Bacteria</taxon>
        <taxon>Bacillati</taxon>
        <taxon>Actinomycetota</taxon>
        <taxon>Actinomycetes</taxon>
        <taxon>Kitasatosporales</taxon>
        <taxon>Streptomycetaceae</taxon>
        <taxon>Streptomyces</taxon>
        <taxon>Streptomyces aurantiacus group</taxon>
    </lineage>
</organism>
<dbReference type="RefSeq" id="WP_030037984.1">
    <property type="nucleotide sequence ID" value="NZ_KQ948994.1"/>
</dbReference>
<name>A0A0L8LGT6_9ACTN</name>
<sequence length="157" mass="17703">MADVYELSVVLNLREDLSDEELAELRWHLGLGPRPEVLRIVPEFPIVVEDDAGEPVIENHPVPLLGRHGAAWKVGGALTAVLLRPDDPTHGAWVLTIRQEIHPDEFDITAELLTWLAGRADDRHRPDAEAVHLGWTRFHEADRFEPLTVRDGQVAWP</sequence>
<dbReference type="OrthoDB" id="4171745at2"/>
<keyword evidence="2" id="KW-1185">Reference proteome</keyword>
<protein>
    <submittedName>
        <fullName evidence="1">Uncharacterized protein</fullName>
    </submittedName>
</protein>
<gene>
    <name evidence="1" type="ORF">ADK37_12185</name>
</gene>
<proteinExistence type="predicted"/>
<dbReference type="EMBL" id="LGUS01000116">
    <property type="protein sequence ID" value="KOG37281.1"/>
    <property type="molecule type" value="Genomic_DNA"/>
</dbReference>
<dbReference type="eggNOG" id="ENOG50347TI">
    <property type="taxonomic scope" value="Bacteria"/>
</dbReference>
<evidence type="ECO:0000313" key="1">
    <source>
        <dbReference type="EMBL" id="KOG37281.1"/>
    </source>
</evidence>